<evidence type="ECO:0000313" key="16">
    <source>
        <dbReference type="Proteomes" id="UP000192783"/>
    </source>
</evidence>
<organism evidence="15 16">
    <name type="scientific">Desulfacinum hydrothermale DSM 13146</name>
    <dbReference type="NCBI Taxonomy" id="1121390"/>
    <lineage>
        <taxon>Bacteria</taxon>
        <taxon>Pseudomonadati</taxon>
        <taxon>Thermodesulfobacteriota</taxon>
        <taxon>Syntrophobacteria</taxon>
        <taxon>Syntrophobacterales</taxon>
        <taxon>Syntrophobacteraceae</taxon>
        <taxon>Desulfacinum</taxon>
    </lineage>
</organism>
<dbReference type="STRING" id="1121390.SAMN02746041_02017"/>
<evidence type="ECO:0000256" key="13">
    <source>
        <dbReference type="ARBA" id="ARBA00042156"/>
    </source>
</evidence>
<dbReference type="Gene3D" id="3.40.50.300">
    <property type="entry name" value="P-loop containing nucleotide triphosphate hydrolases"/>
    <property type="match status" value="3"/>
</dbReference>
<dbReference type="InterPro" id="IPR003439">
    <property type="entry name" value="ABC_transporter-like_ATP-bd"/>
</dbReference>
<keyword evidence="6" id="KW-0228">DNA excision</keyword>
<evidence type="ECO:0000256" key="10">
    <source>
        <dbReference type="ARBA" id="ARBA00023204"/>
    </source>
</evidence>
<keyword evidence="5" id="KW-0227">DNA damage</keyword>
<keyword evidence="2" id="KW-0963">Cytoplasm</keyword>
<dbReference type="GO" id="GO:0004518">
    <property type="term" value="F:nuclease activity"/>
    <property type="evidence" value="ECO:0007669"/>
    <property type="project" value="UniProtKB-KW"/>
</dbReference>
<evidence type="ECO:0000256" key="4">
    <source>
        <dbReference type="ARBA" id="ARBA00022741"/>
    </source>
</evidence>
<evidence type="ECO:0000313" key="15">
    <source>
        <dbReference type="EMBL" id="SMC24499.1"/>
    </source>
</evidence>
<accession>A0A1W1XKK2</accession>
<dbReference type="PANTHER" id="PTHR43152">
    <property type="entry name" value="UVRABC SYSTEM PROTEIN A"/>
    <property type="match status" value="1"/>
</dbReference>
<keyword evidence="3" id="KW-0677">Repeat</keyword>
<comment type="subcellular location">
    <subcellularLocation>
        <location evidence="1">Cytoplasm</location>
    </subcellularLocation>
</comment>
<sequence>MEGKGRQRVIRIRGARQHNLKDIDLDLPKDALIVVTGVSGSGKSTLAFDVLHAEGCRRYLDAFLPASHFTLGSLWRHERPDADSIEGLQPTVAIEHKRLPADPRSTVGTVTEIHDFLRILYARLGTMVCPACHLPIRAHTIPEMTQEVLRLPAGSRFLVLAPLEPAPHAQLAKTLARLRREGFARIRFEDKIYLLDPLPALPRRKTYPIQVVVDRLILKDDASRRLTGSLELAAQLGNGRVVVAVVDGPELSFSQNRVCSRCGWTAPEPTPRLFSHFHPEGACPQCQGLGCLQGTRKARSSRITLVPGEAAPCEACQGTRLNDRARSVRLGGRSLGEVSAMDLGAFRRWLQELAVEPSLEAVVSGPRHQILQRVEALFQLGLDYLPLGRGAWTLSGGEAQRLRLAQQLNSPLSGVLYLLDEPSVGLHARDRRRLLRTLSRLRTAGNTVLLVEHDLQILRWADWVVDLGPGGGTEGGRVLYSGHPDGLGRCTQSLTAQFASGARRLGFSHGPPKGPADGNGNTLQLRGARGRNLRDVTVTFPLHGLTCVTGVSGSGKTTLVRDTLYPAVRNLLHRSTMTALPFDALEGIHNLQGVVLVDPAPIGTTPRSIPATYTGVFDLIRNLFANLPEAKTRGYRPERFSFNTPGGRCETCQGEGRQRIDMVLLPDVYVTCPTCRGSRYDEATLDVRFKGHSIADVLQMTISQALEVFQNLPAIRRRLQVLADVGLDYLRLGQPANTLSGGEAQRIRLARELGRRTRGHTLYILDEPTRGLHLHDVERLVWILRRLVQKGHTVLVVEHHLPFIACADYVIDLGPEGGPGGGRIVAQGTPAELACKGTSHTARALAELKQRR</sequence>
<keyword evidence="4" id="KW-0547">Nucleotide-binding</keyword>
<dbReference type="OrthoDB" id="9809851at2"/>
<gene>
    <name evidence="15" type="ORF">SAMN02746041_02017</name>
</gene>
<dbReference type="SMART" id="SM00382">
    <property type="entry name" value="AAA"/>
    <property type="match status" value="2"/>
</dbReference>
<feature type="domain" description="ABC transporter" evidence="14">
    <location>
        <begin position="518"/>
        <end position="846"/>
    </location>
</feature>
<dbReference type="Pfam" id="PF17760">
    <property type="entry name" value="UvrA_inter"/>
    <property type="match status" value="1"/>
</dbReference>
<evidence type="ECO:0000259" key="14">
    <source>
        <dbReference type="PROSITE" id="PS50893"/>
    </source>
</evidence>
<evidence type="ECO:0000256" key="3">
    <source>
        <dbReference type="ARBA" id="ARBA00022737"/>
    </source>
</evidence>
<comment type="similarity">
    <text evidence="11">Belongs to the ABC transporter superfamily. UvrA family.</text>
</comment>
<dbReference type="EMBL" id="FWXF01000010">
    <property type="protein sequence ID" value="SMC24499.1"/>
    <property type="molecule type" value="Genomic_DNA"/>
</dbReference>
<dbReference type="Proteomes" id="UP000192783">
    <property type="component" value="Unassembled WGS sequence"/>
</dbReference>
<dbReference type="AlphaFoldDB" id="A0A1W1XKK2"/>
<dbReference type="Gene3D" id="3.30.190.20">
    <property type="match status" value="1"/>
</dbReference>
<evidence type="ECO:0000256" key="8">
    <source>
        <dbReference type="ARBA" id="ARBA00022881"/>
    </source>
</evidence>
<evidence type="ECO:0000256" key="9">
    <source>
        <dbReference type="ARBA" id="ARBA00023125"/>
    </source>
</evidence>
<dbReference type="GO" id="GO:0005737">
    <property type="term" value="C:cytoplasm"/>
    <property type="evidence" value="ECO:0007669"/>
    <property type="project" value="UniProtKB-SubCell"/>
</dbReference>
<dbReference type="PROSITE" id="PS50893">
    <property type="entry name" value="ABC_TRANSPORTER_2"/>
    <property type="match status" value="2"/>
</dbReference>
<dbReference type="InterPro" id="IPR041102">
    <property type="entry name" value="UvrA_inter"/>
</dbReference>
<dbReference type="GO" id="GO:0003677">
    <property type="term" value="F:DNA binding"/>
    <property type="evidence" value="ECO:0007669"/>
    <property type="project" value="UniProtKB-KW"/>
</dbReference>
<keyword evidence="8" id="KW-0267">Excision nuclease</keyword>
<dbReference type="PROSITE" id="PS00211">
    <property type="entry name" value="ABC_TRANSPORTER_1"/>
    <property type="match status" value="2"/>
</dbReference>
<keyword evidence="16" id="KW-1185">Reference proteome</keyword>
<evidence type="ECO:0000256" key="11">
    <source>
        <dbReference type="ARBA" id="ARBA00038000"/>
    </source>
</evidence>
<evidence type="ECO:0000256" key="2">
    <source>
        <dbReference type="ARBA" id="ARBA00022490"/>
    </source>
</evidence>
<reference evidence="15 16" key="1">
    <citation type="submission" date="2017-04" db="EMBL/GenBank/DDBJ databases">
        <authorList>
            <person name="Afonso C.L."/>
            <person name="Miller P.J."/>
            <person name="Scott M.A."/>
            <person name="Spackman E."/>
            <person name="Goraichik I."/>
            <person name="Dimitrov K.M."/>
            <person name="Suarez D.L."/>
            <person name="Swayne D.E."/>
        </authorList>
    </citation>
    <scope>NUCLEOTIDE SEQUENCE [LARGE SCALE GENOMIC DNA]</scope>
    <source>
        <strain evidence="15 16">DSM 13146</strain>
    </source>
</reference>
<evidence type="ECO:0000256" key="12">
    <source>
        <dbReference type="ARBA" id="ARBA00039316"/>
    </source>
</evidence>
<keyword evidence="10" id="KW-0234">DNA repair</keyword>
<dbReference type="GO" id="GO:0016887">
    <property type="term" value="F:ATP hydrolysis activity"/>
    <property type="evidence" value="ECO:0007669"/>
    <property type="project" value="InterPro"/>
</dbReference>
<keyword evidence="7" id="KW-0067">ATP-binding</keyword>
<evidence type="ECO:0000256" key="7">
    <source>
        <dbReference type="ARBA" id="ARBA00022840"/>
    </source>
</evidence>
<dbReference type="GO" id="GO:0006281">
    <property type="term" value="P:DNA repair"/>
    <property type="evidence" value="ECO:0007669"/>
    <property type="project" value="UniProtKB-KW"/>
</dbReference>
<dbReference type="InterPro" id="IPR027417">
    <property type="entry name" value="P-loop_NTPase"/>
</dbReference>
<name>A0A1W1XKK2_9BACT</name>
<feature type="domain" description="ABC transporter" evidence="14">
    <location>
        <begin position="217"/>
        <end position="494"/>
    </location>
</feature>
<evidence type="ECO:0000256" key="5">
    <source>
        <dbReference type="ARBA" id="ARBA00022763"/>
    </source>
</evidence>
<protein>
    <recommendedName>
        <fullName evidence="12">UvrABC system protein A</fullName>
    </recommendedName>
    <alternativeName>
        <fullName evidence="13">Excinuclease ABC subunit A</fullName>
    </alternativeName>
</protein>
<keyword evidence="9" id="KW-0238">DNA-binding</keyword>
<dbReference type="InterPro" id="IPR003593">
    <property type="entry name" value="AAA+_ATPase"/>
</dbReference>
<dbReference type="RefSeq" id="WP_139796581.1">
    <property type="nucleotide sequence ID" value="NZ_FWXF01000010.1"/>
</dbReference>
<dbReference type="Gene3D" id="1.20.1580.10">
    <property type="entry name" value="ABC transporter ATPase like domain"/>
    <property type="match status" value="3"/>
</dbReference>
<proteinExistence type="inferred from homology"/>
<dbReference type="InterPro" id="IPR017871">
    <property type="entry name" value="ABC_transporter-like_CS"/>
</dbReference>
<evidence type="ECO:0000256" key="1">
    <source>
        <dbReference type="ARBA" id="ARBA00004496"/>
    </source>
</evidence>
<dbReference type="GO" id="GO:0005524">
    <property type="term" value="F:ATP binding"/>
    <property type="evidence" value="ECO:0007669"/>
    <property type="project" value="UniProtKB-KW"/>
</dbReference>
<dbReference type="PANTHER" id="PTHR43152:SF3">
    <property type="entry name" value="UVRABC SYSTEM PROTEIN A"/>
    <property type="match status" value="1"/>
</dbReference>
<evidence type="ECO:0000256" key="6">
    <source>
        <dbReference type="ARBA" id="ARBA00022769"/>
    </source>
</evidence>
<dbReference type="SUPFAM" id="SSF52540">
    <property type="entry name" value="P-loop containing nucleoside triphosphate hydrolases"/>
    <property type="match status" value="2"/>
</dbReference>